<dbReference type="STRING" id="1685379.AVO45_15550"/>
<evidence type="ECO:0000259" key="2">
    <source>
        <dbReference type="Pfam" id="PF13193"/>
    </source>
</evidence>
<feature type="domain" description="AMP-binding enzyme C-terminal" evidence="2">
    <location>
        <begin position="325"/>
        <end position="399"/>
    </location>
</feature>
<dbReference type="OrthoDB" id="9803968at2"/>
<dbReference type="RefSeq" id="WP_068350044.1">
    <property type="nucleotide sequence ID" value="NZ_LQBQ01000039.1"/>
</dbReference>
<dbReference type="AlphaFoldDB" id="A0A0X3TBH3"/>
<dbReference type="InterPro" id="IPR050237">
    <property type="entry name" value="ATP-dep_AMP-bd_enzyme"/>
</dbReference>
<reference evidence="3 4" key="1">
    <citation type="submission" date="2015-12" db="EMBL/GenBank/DDBJ databases">
        <authorList>
            <person name="Shamseldin A."/>
            <person name="Moawad H."/>
            <person name="Abd El-Rahim W.M."/>
            <person name="Sadowsky M.J."/>
        </authorList>
    </citation>
    <scope>NUCLEOTIDE SEQUENCE [LARGE SCALE GENOMIC DNA]</scope>
    <source>
        <strain evidence="3 4">ZGT118</strain>
    </source>
</reference>
<dbReference type="PANTHER" id="PTHR43767">
    <property type="entry name" value="LONG-CHAIN-FATTY-ACID--COA LIGASE"/>
    <property type="match status" value="1"/>
</dbReference>
<name>A0A0X3TBH3_9RHOB</name>
<dbReference type="GO" id="GO:0016878">
    <property type="term" value="F:acid-thiol ligase activity"/>
    <property type="evidence" value="ECO:0007669"/>
    <property type="project" value="UniProtKB-ARBA"/>
</dbReference>
<dbReference type="Gene3D" id="3.40.50.12780">
    <property type="entry name" value="N-terminal domain of ligase-like"/>
    <property type="match status" value="1"/>
</dbReference>
<evidence type="ECO:0008006" key="5">
    <source>
        <dbReference type="Google" id="ProtNLM"/>
    </source>
</evidence>
<evidence type="ECO:0000259" key="1">
    <source>
        <dbReference type="Pfam" id="PF00501"/>
    </source>
</evidence>
<feature type="domain" description="AMP-dependent synthetase/ligase" evidence="1">
    <location>
        <begin position="75"/>
        <end position="275"/>
    </location>
</feature>
<dbReference type="Gene3D" id="3.30.300.30">
    <property type="match status" value="1"/>
</dbReference>
<dbReference type="InterPro" id="IPR045851">
    <property type="entry name" value="AMP-bd_C_sf"/>
</dbReference>
<comment type="caution">
    <text evidence="3">The sequence shown here is derived from an EMBL/GenBank/DDBJ whole genome shotgun (WGS) entry which is preliminary data.</text>
</comment>
<dbReference type="PANTHER" id="PTHR43767:SF1">
    <property type="entry name" value="NONRIBOSOMAL PEPTIDE SYNTHASE PES1 (EUROFUNG)-RELATED"/>
    <property type="match status" value="1"/>
</dbReference>
<dbReference type="Proteomes" id="UP000053791">
    <property type="component" value="Unassembled WGS sequence"/>
</dbReference>
<dbReference type="InterPro" id="IPR025110">
    <property type="entry name" value="AMP-bd_C"/>
</dbReference>
<dbReference type="Pfam" id="PF13193">
    <property type="entry name" value="AMP-binding_C"/>
    <property type="match status" value="1"/>
</dbReference>
<keyword evidence="4" id="KW-1185">Reference proteome</keyword>
<dbReference type="InterPro" id="IPR042099">
    <property type="entry name" value="ANL_N_sf"/>
</dbReference>
<evidence type="ECO:0000313" key="3">
    <source>
        <dbReference type="EMBL" id="KUJ73155.1"/>
    </source>
</evidence>
<dbReference type="InterPro" id="IPR000873">
    <property type="entry name" value="AMP-dep_synth/lig_dom"/>
</dbReference>
<dbReference type="EMBL" id="LQBQ01000039">
    <property type="protein sequence ID" value="KUJ73155.1"/>
    <property type="molecule type" value="Genomic_DNA"/>
</dbReference>
<evidence type="ECO:0000313" key="4">
    <source>
        <dbReference type="Proteomes" id="UP000053791"/>
    </source>
</evidence>
<gene>
    <name evidence="3" type="ORF">AVO45_15550</name>
</gene>
<proteinExistence type="predicted"/>
<accession>A0A0X3TBH3</accession>
<sequence length="413" mass="45149">MFRIHPQAELYLPGRRLPLDATAEDLSQDGCVRFILPKPVGDAVPQLLTCLARGQEFCIGQATGQPAERSGEAGFFQCSSSGTTAAPKLIRRSHRSWIASFEVNSRLWDLGPADVYAVVGGLQHSLSLYALIEGLHIGARVSILSDLTPRRQWVELQGIQPTVLYVTPTQLRQLGDAAGDTSLPSLRRLSVGGGFLDEETKCRAAQMFPAARISVFYGASETSFVTISDDTCPPSSIGRAYPGVEIRISTPEGADCGPGEIGLIWVQSPYLFHGYAAGQSPDTRWRDGYLTVGDLGYRDGRGNLFLTGRINRMFTVADQNVCPEEIEAFLREQPNVSQAAVLPRQDPKRGAVPVAFVDAALGRQGLADLQAECRRKLGTMKAPRKLIRLKDWPRLSSGKTDLRQLAQRLEELT</sequence>
<organism evidence="3 4">
    <name type="scientific">Ruegeria marisrubri</name>
    <dbReference type="NCBI Taxonomy" id="1685379"/>
    <lineage>
        <taxon>Bacteria</taxon>
        <taxon>Pseudomonadati</taxon>
        <taxon>Pseudomonadota</taxon>
        <taxon>Alphaproteobacteria</taxon>
        <taxon>Rhodobacterales</taxon>
        <taxon>Roseobacteraceae</taxon>
        <taxon>Ruegeria</taxon>
    </lineage>
</organism>
<protein>
    <recommendedName>
        <fullName evidence="5">AMP-dependent synthetase</fullName>
    </recommendedName>
</protein>
<dbReference type="Pfam" id="PF00501">
    <property type="entry name" value="AMP-binding"/>
    <property type="match status" value="1"/>
</dbReference>
<dbReference type="SUPFAM" id="SSF56801">
    <property type="entry name" value="Acetyl-CoA synthetase-like"/>
    <property type="match status" value="1"/>
</dbReference>